<feature type="compositionally biased region" description="Acidic residues" evidence="4">
    <location>
        <begin position="129"/>
        <end position="138"/>
    </location>
</feature>
<evidence type="ECO:0000256" key="2">
    <source>
        <dbReference type="ARBA" id="ARBA00022540"/>
    </source>
</evidence>
<dbReference type="InterPro" id="IPR016189">
    <property type="entry name" value="Transl_init_fac_IF2/IF5_N"/>
</dbReference>
<evidence type="ECO:0000313" key="7">
    <source>
        <dbReference type="Proteomes" id="UP000605846"/>
    </source>
</evidence>
<keyword evidence="7" id="KW-1185">Reference proteome</keyword>
<keyword evidence="3" id="KW-0648">Protein biosynthesis</keyword>
<dbReference type="GO" id="GO:0003729">
    <property type="term" value="F:mRNA binding"/>
    <property type="evidence" value="ECO:0007669"/>
    <property type="project" value="TreeGrafter"/>
</dbReference>
<protein>
    <recommendedName>
        <fullName evidence="5">Translation initiation factor IF2/IF5 domain-containing protein</fullName>
    </recommendedName>
</protein>
<reference evidence="6" key="1">
    <citation type="submission" date="2020-01" db="EMBL/GenBank/DDBJ databases">
        <title>Genome Sequencing of Three Apophysomyces-Like Fungal Strains Confirms a Novel Fungal Genus in the Mucoromycota with divergent Burkholderia-like Endosymbiotic Bacteria.</title>
        <authorList>
            <person name="Stajich J.E."/>
            <person name="Macias A.M."/>
            <person name="Carter-House D."/>
            <person name="Lovett B."/>
            <person name="Kasson L.R."/>
            <person name="Berry K."/>
            <person name="Grigoriev I."/>
            <person name="Chang Y."/>
            <person name="Spatafora J."/>
            <person name="Kasson M.T."/>
        </authorList>
    </citation>
    <scope>NUCLEOTIDE SEQUENCE</scope>
    <source>
        <strain evidence="6">NRRL A-21654</strain>
    </source>
</reference>
<gene>
    <name evidence="6" type="ORF">EC973_003643</name>
</gene>
<feature type="compositionally biased region" description="Acidic residues" evidence="4">
    <location>
        <begin position="89"/>
        <end position="105"/>
    </location>
</feature>
<feature type="compositionally biased region" description="Basic and acidic residues" evidence="4">
    <location>
        <begin position="139"/>
        <end position="149"/>
    </location>
</feature>
<evidence type="ECO:0000313" key="6">
    <source>
        <dbReference type="EMBL" id="KAF7722165.1"/>
    </source>
</evidence>
<feature type="domain" description="Translation initiation factor IF2/IF5" evidence="5">
    <location>
        <begin position="183"/>
        <end position="292"/>
    </location>
</feature>
<dbReference type="SMART" id="SM00653">
    <property type="entry name" value="eIF2B_5"/>
    <property type="match status" value="1"/>
</dbReference>
<comment type="caution">
    <text evidence="6">The sequence shown here is derived from an EMBL/GenBank/DDBJ whole genome shotgun (WGS) entry which is preliminary data.</text>
</comment>
<dbReference type="AlphaFoldDB" id="A0A8H7BL93"/>
<dbReference type="OrthoDB" id="10255414at2759"/>
<evidence type="ECO:0000259" key="5">
    <source>
        <dbReference type="SMART" id="SM00653"/>
    </source>
</evidence>
<evidence type="ECO:0000256" key="4">
    <source>
        <dbReference type="SAM" id="MobiDB-lite"/>
    </source>
</evidence>
<dbReference type="GO" id="GO:0031369">
    <property type="term" value="F:translation initiation factor binding"/>
    <property type="evidence" value="ECO:0007669"/>
    <property type="project" value="TreeGrafter"/>
</dbReference>
<comment type="similarity">
    <text evidence="1">Belongs to the eIF-2-beta/eIF-5 family.</text>
</comment>
<evidence type="ECO:0000256" key="3">
    <source>
        <dbReference type="ARBA" id="ARBA00022917"/>
    </source>
</evidence>
<dbReference type="Gene3D" id="3.30.30.170">
    <property type="match status" value="1"/>
</dbReference>
<keyword evidence="2" id="KW-0396">Initiation factor</keyword>
<dbReference type="Pfam" id="PF01873">
    <property type="entry name" value="eIF-5_eIF-2B"/>
    <property type="match status" value="1"/>
</dbReference>
<evidence type="ECO:0000256" key="1">
    <source>
        <dbReference type="ARBA" id="ARBA00010397"/>
    </source>
</evidence>
<feature type="compositionally biased region" description="Basic and acidic residues" evidence="4">
    <location>
        <begin position="41"/>
        <end position="54"/>
    </location>
</feature>
<dbReference type="GO" id="GO:0001731">
    <property type="term" value="P:formation of translation preinitiation complex"/>
    <property type="evidence" value="ECO:0007669"/>
    <property type="project" value="TreeGrafter"/>
</dbReference>
<proteinExistence type="inferred from homology"/>
<sequence length="315" mass="35885">MSDKENEKLQDQIEDEELDFSKLKKKKKSKKKVEFDAEVETESKGVVEEEKANEDADADVDAEADADPDAMFADLKKKKKKKTKSTEETAGEQEEAVPADEDEDLDFGALKKKKKSKKKKNMAEFEAELAEQEGDEGLSNEKEKPATAEDAWLKSDRDYTYDELLGRVFNILRQNNPELAGEKKRYTIVPPSIHREGNKKTIFANVADISRRLHRQTDHVVQFLFAELGTNGSVDGSQRLVIKGRFQQKQIENVLRRYIVEYVTCKTCKSPDTLLTKDNRLYFVQCESCGSTRSVSAIKTGFKAQTKEDRRALRA</sequence>
<feature type="region of interest" description="Disordered" evidence="4">
    <location>
        <begin position="24"/>
        <end position="105"/>
    </location>
</feature>
<dbReference type="InterPro" id="IPR045196">
    <property type="entry name" value="IF2/IF5"/>
</dbReference>
<dbReference type="FunFam" id="3.30.30.170:FF:000001">
    <property type="entry name" value="Eukaryotic translation initiation factor 2 subunit"/>
    <property type="match status" value="1"/>
</dbReference>
<dbReference type="SUPFAM" id="SSF100966">
    <property type="entry name" value="Translation initiation factor 2 beta, aIF2beta, N-terminal domain"/>
    <property type="match status" value="1"/>
</dbReference>
<organism evidence="6 7">
    <name type="scientific">Apophysomyces ossiformis</name>
    <dbReference type="NCBI Taxonomy" id="679940"/>
    <lineage>
        <taxon>Eukaryota</taxon>
        <taxon>Fungi</taxon>
        <taxon>Fungi incertae sedis</taxon>
        <taxon>Mucoromycota</taxon>
        <taxon>Mucoromycotina</taxon>
        <taxon>Mucoromycetes</taxon>
        <taxon>Mucorales</taxon>
        <taxon>Mucorineae</taxon>
        <taxon>Mucoraceae</taxon>
        <taxon>Apophysomyces</taxon>
    </lineage>
</organism>
<dbReference type="SUPFAM" id="SSF75689">
    <property type="entry name" value="Zinc-binding domain of translation initiation factor 2 beta"/>
    <property type="match status" value="1"/>
</dbReference>
<dbReference type="GO" id="GO:0003743">
    <property type="term" value="F:translation initiation factor activity"/>
    <property type="evidence" value="ECO:0007669"/>
    <property type="project" value="UniProtKB-KW"/>
</dbReference>
<dbReference type="GO" id="GO:0005850">
    <property type="term" value="C:eukaryotic translation initiation factor 2 complex"/>
    <property type="evidence" value="ECO:0007669"/>
    <property type="project" value="TreeGrafter"/>
</dbReference>
<dbReference type="EMBL" id="JABAYA010000210">
    <property type="protein sequence ID" value="KAF7722165.1"/>
    <property type="molecule type" value="Genomic_DNA"/>
</dbReference>
<dbReference type="InterPro" id="IPR002735">
    <property type="entry name" value="Transl_init_fac_IF2/IF5_dom"/>
</dbReference>
<name>A0A8H7BL93_9FUNG</name>
<feature type="region of interest" description="Disordered" evidence="4">
    <location>
        <begin position="129"/>
        <end position="149"/>
    </location>
</feature>
<dbReference type="Proteomes" id="UP000605846">
    <property type="component" value="Unassembled WGS sequence"/>
</dbReference>
<feature type="compositionally biased region" description="Acidic residues" evidence="4">
    <location>
        <begin position="55"/>
        <end position="68"/>
    </location>
</feature>
<dbReference type="PANTHER" id="PTHR23001:SF3">
    <property type="entry name" value="EUKARYOTIC TRANSLATION INITIATION FACTOR 2 SUBUNIT 2"/>
    <property type="match status" value="1"/>
</dbReference>
<dbReference type="PANTHER" id="PTHR23001">
    <property type="entry name" value="EUKARYOTIC TRANSLATION INITIATION FACTOR"/>
    <property type="match status" value="1"/>
</dbReference>
<accession>A0A8H7BL93</accession>
<dbReference type="InterPro" id="IPR016190">
    <property type="entry name" value="Transl_init_fac_IF2/IF5_Zn-bd"/>
</dbReference>